<sequence length="255" mass="26143">MIDVSGTSCAVIGGTHGMGRAVVDALLDGGAEVIVTGRSADNVAAVRAELADRKGAHVLQADVTNDADTARLGELVADTVGALDFLHVNVGIAEVAPFEEVSAESYDAMFAVNAKGAFFSAQRLSPLMRSGGAIVFTTSVTNQAPSPTMSVYAGTKAAVRAFAEVMASELLPRGIRVNTVSPGFIETPTMGFASASSEERAALMEMGDNLTPMRRHGTVREIADAVLFLGFVATFTTGVELPVNGGLGHVAAAGA</sequence>
<comment type="caution">
    <text evidence="3">The sequence shown here is derived from an EMBL/GenBank/DDBJ whole genome shotgun (WGS) entry which is preliminary data.</text>
</comment>
<proteinExistence type="inferred from homology"/>
<comment type="similarity">
    <text evidence="1">Belongs to the short-chain dehydrogenases/reductases (SDR) family.</text>
</comment>
<protein>
    <submittedName>
        <fullName evidence="3">SDR family oxidoreductase</fullName>
    </submittedName>
</protein>
<dbReference type="SUPFAM" id="SSF51735">
    <property type="entry name" value="NAD(P)-binding Rossmann-fold domains"/>
    <property type="match status" value="1"/>
</dbReference>
<dbReference type="CDD" id="cd05233">
    <property type="entry name" value="SDR_c"/>
    <property type="match status" value="1"/>
</dbReference>
<evidence type="ECO:0000313" key="4">
    <source>
        <dbReference type="Proteomes" id="UP001250214"/>
    </source>
</evidence>
<dbReference type="PRINTS" id="PR00081">
    <property type="entry name" value="GDHRDH"/>
</dbReference>
<keyword evidence="2" id="KW-0560">Oxidoreductase</keyword>
<dbReference type="PANTHER" id="PTHR43477:SF1">
    <property type="entry name" value="DIHYDROANTICAPSIN 7-DEHYDROGENASE"/>
    <property type="match status" value="1"/>
</dbReference>
<dbReference type="Proteomes" id="UP001250214">
    <property type="component" value="Unassembled WGS sequence"/>
</dbReference>
<dbReference type="InterPro" id="IPR051122">
    <property type="entry name" value="SDR_DHRS6-like"/>
</dbReference>
<evidence type="ECO:0000313" key="3">
    <source>
        <dbReference type="EMBL" id="MDS1269703.1"/>
    </source>
</evidence>
<dbReference type="InterPro" id="IPR002347">
    <property type="entry name" value="SDR_fam"/>
</dbReference>
<organism evidence="3 4">
    <name type="scientific">Lipingzhangella rawalii</name>
    <dbReference type="NCBI Taxonomy" id="2055835"/>
    <lineage>
        <taxon>Bacteria</taxon>
        <taxon>Bacillati</taxon>
        <taxon>Actinomycetota</taxon>
        <taxon>Actinomycetes</taxon>
        <taxon>Streptosporangiales</taxon>
        <taxon>Nocardiopsidaceae</taxon>
        <taxon>Lipingzhangella</taxon>
    </lineage>
</organism>
<dbReference type="Pfam" id="PF13561">
    <property type="entry name" value="adh_short_C2"/>
    <property type="match status" value="1"/>
</dbReference>
<dbReference type="Gene3D" id="3.40.50.720">
    <property type="entry name" value="NAD(P)-binding Rossmann-like Domain"/>
    <property type="match status" value="1"/>
</dbReference>
<dbReference type="InterPro" id="IPR036291">
    <property type="entry name" value="NAD(P)-bd_dom_sf"/>
</dbReference>
<gene>
    <name evidence="3" type="ORF">RIF23_05285</name>
</gene>
<dbReference type="PANTHER" id="PTHR43477">
    <property type="entry name" value="DIHYDROANTICAPSIN 7-DEHYDROGENASE"/>
    <property type="match status" value="1"/>
</dbReference>
<reference evidence="4" key="1">
    <citation type="submission" date="2023-07" db="EMBL/GenBank/DDBJ databases">
        <title>Novel species in the genus Lipingzhangella isolated from Sambhar Salt Lake.</title>
        <authorList>
            <person name="Jiya N."/>
            <person name="Kajale S."/>
            <person name="Sharma A."/>
        </authorList>
    </citation>
    <scope>NUCLEOTIDE SEQUENCE [LARGE SCALE GENOMIC DNA]</scope>
    <source>
        <strain evidence="4">LS1_29</strain>
    </source>
</reference>
<evidence type="ECO:0000256" key="1">
    <source>
        <dbReference type="ARBA" id="ARBA00006484"/>
    </source>
</evidence>
<dbReference type="InterPro" id="IPR020904">
    <property type="entry name" value="Sc_DH/Rdtase_CS"/>
</dbReference>
<dbReference type="RefSeq" id="WP_310911159.1">
    <property type="nucleotide sequence ID" value="NZ_JAVLVT010000001.1"/>
</dbReference>
<dbReference type="PROSITE" id="PS00061">
    <property type="entry name" value="ADH_SHORT"/>
    <property type="match status" value="1"/>
</dbReference>
<keyword evidence="4" id="KW-1185">Reference proteome</keyword>
<accession>A0ABU2H323</accession>
<name>A0ABU2H323_9ACTN</name>
<evidence type="ECO:0000256" key="2">
    <source>
        <dbReference type="ARBA" id="ARBA00023002"/>
    </source>
</evidence>
<dbReference type="EMBL" id="JAVLVT010000001">
    <property type="protein sequence ID" value="MDS1269703.1"/>
    <property type="molecule type" value="Genomic_DNA"/>
</dbReference>